<protein>
    <recommendedName>
        <fullName evidence="4">Transcription factor CBF/NF-Y/archaeal histone domain-containing protein</fullName>
    </recommendedName>
</protein>
<dbReference type="GO" id="GO:0008623">
    <property type="term" value="C:CHRAC"/>
    <property type="evidence" value="ECO:0007669"/>
    <property type="project" value="TreeGrafter"/>
</dbReference>
<evidence type="ECO:0000259" key="4">
    <source>
        <dbReference type="Pfam" id="PF00808"/>
    </source>
</evidence>
<dbReference type="GO" id="GO:0006974">
    <property type="term" value="P:DNA damage response"/>
    <property type="evidence" value="ECO:0007669"/>
    <property type="project" value="TreeGrafter"/>
</dbReference>
<dbReference type="PANTHER" id="PTHR46172">
    <property type="entry name" value="DNA POLYMERASE EPSILON SUBUNIT 3"/>
    <property type="match status" value="1"/>
</dbReference>
<evidence type="ECO:0000313" key="5">
    <source>
        <dbReference type="EMBL" id="RLN60382.1"/>
    </source>
</evidence>
<dbReference type="InterPro" id="IPR051377">
    <property type="entry name" value="DNA_Pol-Epsilon_Subunit"/>
</dbReference>
<comment type="subcellular location">
    <subcellularLocation>
        <location evidence="1">Nucleus</location>
    </subcellularLocation>
</comment>
<dbReference type="OrthoDB" id="386949at2759"/>
<dbReference type="CDD" id="cd22928">
    <property type="entry name" value="HFD_POLE3_DPB4"/>
    <property type="match status" value="1"/>
</dbReference>
<evidence type="ECO:0000256" key="3">
    <source>
        <dbReference type="SAM" id="MobiDB-lite"/>
    </source>
</evidence>
<comment type="caution">
    <text evidence="5">The sequence shown here is derived from an EMBL/GenBank/DDBJ whole genome shotgun (WGS) entry which is preliminary data.</text>
</comment>
<evidence type="ECO:0000256" key="2">
    <source>
        <dbReference type="ARBA" id="ARBA00023242"/>
    </source>
</evidence>
<dbReference type="GO" id="GO:0006272">
    <property type="term" value="P:leading strand elongation"/>
    <property type="evidence" value="ECO:0007669"/>
    <property type="project" value="TreeGrafter"/>
</dbReference>
<feature type="region of interest" description="Disordered" evidence="3">
    <location>
        <begin position="119"/>
        <end position="200"/>
    </location>
</feature>
<keyword evidence="2" id="KW-0539">Nucleus</keyword>
<feature type="domain" description="Transcription factor CBF/NF-Y/archaeal histone" evidence="4">
    <location>
        <begin position="13"/>
        <end position="67"/>
    </location>
</feature>
<dbReference type="Pfam" id="PF00808">
    <property type="entry name" value="CBFD_NFYB_HMF"/>
    <property type="match status" value="1"/>
</dbReference>
<proteinExistence type="predicted"/>
<dbReference type="GO" id="GO:0031490">
    <property type="term" value="F:chromatin DNA binding"/>
    <property type="evidence" value="ECO:0007669"/>
    <property type="project" value="TreeGrafter"/>
</dbReference>
<dbReference type="InterPro" id="IPR003958">
    <property type="entry name" value="CBFA_NFYB_domain"/>
</dbReference>
<dbReference type="GO" id="GO:0008622">
    <property type="term" value="C:epsilon DNA polymerase complex"/>
    <property type="evidence" value="ECO:0007669"/>
    <property type="project" value="TreeGrafter"/>
</dbReference>
<dbReference type="GO" id="GO:0031507">
    <property type="term" value="P:heterochromatin formation"/>
    <property type="evidence" value="ECO:0007669"/>
    <property type="project" value="TreeGrafter"/>
</dbReference>
<evidence type="ECO:0000256" key="1">
    <source>
        <dbReference type="ARBA" id="ARBA00004123"/>
    </source>
</evidence>
<dbReference type="EMBL" id="MBDO02000191">
    <property type="protein sequence ID" value="RLN60382.1"/>
    <property type="molecule type" value="Genomic_DNA"/>
</dbReference>
<organism evidence="5 6">
    <name type="scientific">Phytophthora kernoviae</name>
    <dbReference type="NCBI Taxonomy" id="325452"/>
    <lineage>
        <taxon>Eukaryota</taxon>
        <taxon>Sar</taxon>
        <taxon>Stramenopiles</taxon>
        <taxon>Oomycota</taxon>
        <taxon>Peronosporomycetes</taxon>
        <taxon>Peronosporales</taxon>
        <taxon>Peronosporaceae</taxon>
        <taxon>Phytophthora</taxon>
    </lineage>
</organism>
<dbReference type="Proteomes" id="UP000277300">
    <property type="component" value="Unassembled WGS sequence"/>
</dbReference>
<dbReference type="InterPro" id="IPR009072">
    <property type="entry name" value="Histone-fold"/>
</dbReference>
<accession>A0A3F2RM71</accession>
<feature type="compositionally biased region" description="Acidic residues" evidence="3">
    <location>
        <begin position="119"/>
        <end position="152"/>
    </location>
</feature>
<dbReference type="GO" id="GO:0046982">
    <property type="term" value="F:protein heterodimerization activity"/>
    <property type="evidence" value="ECO:0007669"/>
    <property type="project" value="InterPro"/>
</dbReference>
<evidence type="ECO:0000313" key="6">
    <source>
        <dbReference type="Proteomes" id="UP000277300"/>
    </source>
</evidence>
<dbReference type="Gene3D" id="1.10.20.10">
    <property type="entry name" value="Histone, subunit A"/>
    <property type="match status" value="1"/>
</dbReference>
<dbReference type="PANTHER" id="PTHR46172:SF1">
    <property type="entry name" value="DNA POLYMERASE EPSILON SUBUNIT 3"/>
    <property type="match status" value="1"/>
</dbReference>
<reference evidence="5 6" key="1">
    <citation type="submission" date="2018-07" db="EMBL/GenBank/DDBJ databases">
        <title>Genome sequencing of oomycete isolates from Chile give support for New Zealand origin for Phytophthora kernoviae and make available the first Nothophytophthora sp. genome.</title>
        <authorList>
            <person name="Studholme D.J."/>
            <person name="Sanfuentes E."/>
            <person name="Panda P."/>
            <person name="Hill R."/>
            <person name="Sambles C."/>
            <person name="Grant M."/>
            <person name="Williams N.M."/>
            <person name="Mcdougal R.L."/>
        </authorList>
    </citation>
    <scope>NUCLEOTIDE SEQUENCE [LARGE SCALE GENOMIC DNA]</scope>
    <source>
        <strain evidence="5">Chile6</strain>
    </source>
</reference>
<name>A0A3F2RM71_9STRA</name>
<dbReference type="SUPFAM" id="SSF47113">
    <property type="entry name" value="Histone-fold"/>
    <property type="match status" value="1"/>
</dbReference>
<gene>
    <name evidence="5" type="ORF">BBP00_00006017</name>
</gene>
<feature type="compositionally biased region" description="Basic and acidic residues" evidence="3">
    <location>
        <begin position="153"/>
        <end position="184"/>
    </location>
</feature>
<dbReference type="AlphaFoldDB" id="A0A3F2RM71"/>
<sequence length="200" mass="22357">MEKEHAASLTARAVKKALPERSILTKDARQTLNSATSMFTLYLASIAHETSMANKRSTITLKDVLQTLRDTDFEHFIEPIEACLQEAKAAASRKKNRKITAEGVITTTEVAEQLEEVALETNEEDEAEEDDAMMSVEEPSDVEYENAEDDTEEKGSAETMRDQVEQDGEHTAETEAPSMEHREQEDDADESTEAMEVTQL</sequence>